<keyword evidence="5" id="KW-0064">Aspartyl protease</keyword>
<dbReference type="InterPro" id="IPR041577">
    <property type="entry name" value="RT_RNaseH_2"/>
</dbReference>
<dbReference type="GO" id="GO:0008270">
    <property type="term" value="F:zinc ion binding"/>
    <property type="evidence" value="ECO:0007669"/>
    <property type="project" value="UniProtKB-KW"/>
</dbReference>
<evidence type="ECO:0000259" key="15">
    <source>
        <dbReference type="PROSITE" id="PS50878"/>
    </source>
</evidence>
<keyword evidence="12" id="KW-0862">Zinc</keyword>
<evidence type="ECO:0000256" key="1">
    <source>
        <dbReference type="ARBA" id="ARBA00022670"/>
    </source>
</evidence>
<dbReference type="GO" id="GO:0015074">
    <property type="term" value="P:DNA integration"/>
    <property type="evidence" value="ECO:0007669"/>
    <property type="project" value="UniProtKB-KW"/>
</dbReference>
<evidence type="ECO:0000259" key="14">
    <source>
        <dbReference type="PROSITE" id="PS50158"/>
    </source>
</evidence>
<dbReference type="GO" id="GO:0003723">
    <property type="term" value="F:RNA binding"/>
    <property type="evidence" value="ECO:0007669"/>
    <property type="project" value="UniProtKB-KW"/>
</dbReference>
<evidence type="ECO:0000256" key="5">
    <source>
        <dbReference type="ARBA" id="ARBA00022750"/>
    </source>
</evidence>
<dbReference type="FunFam" id="3.30.70.270:FF:000063">
    <property type="entry name" value="Zinc knuckle domaincontaining protein"/>
    <property type="match status" value="1"/>
</dbReference>
<dbReference type="CDD" id="cd00303">
    <property type="entry name" value="retropepsin_like"/>
    <property type="match status" value="1"/>
</dbReference>
<dbReference type="SUPFAM" id="SSF56672">
    <property type="entry name" value="DNA/RNA polymerases"/>
    <property type="match status" value="1"/>
</dbReference>
<evidence type="ECO:0000256" key="6">
    <source>
        <dbReference type="ARBA" id="ARBA00022759"/>
    </source>
</evidence>
<evidence type="ECO:0000256" key="3">
    <source>
        <dbReference type="ARBA" id="ARBA00022695"/>
    </source>
</evidence>
<sequence>MLVGEAEHWWRGTHHMLTAPRDEEIRGSPDRPQPQQGSPVIRQPADAARGGRQGGGATLRCFRCHQMGHESANCPARDRPERGAQRGDAQRGDAQRGDRPTTTGKVFALTGAEASTSSDLVKGKGKVAGKDVMILFDSGASHSFISYACAAMLGVLVCDLGLRLLVSMPASASVVASELCVGYPIVVNEKRYKVNLICLPTPLGSFRMSPFSFLSMIPSQLVRPSVSSWGAPVLLVKKKDGGSRLCVDYRQLNKLTIKNKYPLPRIDDLMDQLKGASVFSEINLRSSYNQIRVKEGDIPKTAFRTRYDHYEYVVIPFGVTNAPAVFMDYMNRIFRPFLDKFVVVFIDDILIYSRTPEEHGEHLRLVLEILKAKQLYAKLSKCEFWLEEVRPRTVTNIRSFVGLAGYYRRFIERFSKIVAPLTQLIRKEQPFIWTNACEQSFDELNRRLTTSPMLVLPDSGEPFDVYCDASHQGLGCVLMQNRKVVAYASRKLKNHERNYLTHDLELATVVFVLKIWRHYLYGARFSVFSDHKSLKYLFD</sequence>
<feature type="region of interest" description="Disordered" evidence="13">
    <location>
        <begin position="70"/>
        <end position="103"/>
    </location>
</feature>
<dbReference type="InterPro" id="IPR001878">
    <property type="entry name" value="Znf_CCHC"/>
</dbReference>
<keyword evidence="6" id="KW-0255">Endonuclease</keyword>
<dbReference type="CDD" id="cd09274">
    <property type="entry name" value="RNase_HI_RT_Ty3"/>
    <property type="match status" value="1"/>
</dbReference>
<evidence type="ECO:0000256" key="11">
    <source>
        <dbReference type="ARBA" id="ARBA00023268"/>
    </source>
</evidence>
<dbReference type="GO" id="GO:0016779">
    <property type="term" value="F:nucleotidyltransferase activity"/>
    <property type="evidence" value="ECO:0007669"/>
    <property type="project" value="UniProtKB-KW"/>
</dbReference>
<keyword evidence="7" id="KW-0460">Magnesium</keyword>
<dbReference type="InterPro" id="IPR043502">
    <property type="entry name" value="DNA/RNA_pol_sf"/>
</dbReference>
<dbReference type="PANTHER" id="PTHR37984:SF5">
    <property type="entry name" value="PROTEIN NYNRIN-LIKE"/>
    <property type="match status" value="1"/>
</dbReference>
<organism evidence="16 17">
    <name type="scientific">Cajanus cajan</name>
    <name type="common">Pigeon pea</name>
    <name type="synonym">Cajanus indicus</name>
    <dbReference type="NCBI Taxonomy" id="3821"/>
    <lineage>
        <taxon>Eukaryota</taxon>
        <taxon>Viridiplantae</taxon>
        <taxon>Streptophyta</taxon>
        <taxon>Embryophyta</taxon>
        <taxon>Tracheophyta</taxon>
        <taxon>Spermatophyta</taxon>
        <taxon>Magnoliopsida</taxon>
        <taxon>eudicotyledons</taxon>
        <taxon>Gunneridae</taxon>
        <taxon>Pentapetalae</taxon>
        <taxon>rosids</taxon>
        <taxon>fabids</taxon>
        <taxon>Fabales</taxon>
        <taxon>Fabaceae</taxon>
        <taxon>Papilionoideae</taxon>
        <taxon>50 kb inversion clade</taxon>
        <taxon>NPAAA clade</taxon>
        <taxon>indigoferoid/millettioid clade</taxon>
        <taxon>Phaseoleae</taxon>
        <taxon>Cajanus</taxon>
    </lineage>
</organism>
<dbReference type="InterPro" id="IPR021109">
    <property type="entry name" value="Peptidase_aspartic_dom_sf"/>
</dbReference>
<evidence type="ECO:0000256" key="8">
    <source>
        <dbReference type="ARBA" id="ARBA00022884"/>
    </source>
</evidence>
<keyword evidence="4" id="KW-0540">Nuclease</keyword>
<dbReference type="GO" id="GO:0004190">
    <property type="term" value="F:aspartic-type endopeptidase activity"/>
    <property type="evidence" value="ECO:0007669"/>
    <property type="project" value="UniProtKB-KW"/>
</dbReference>
<dbReference type="GO" id="GO:0004519">
    <property type="term" value="F:endonuclease activity"/>
    <property type="evidence" value="ECO:0007669"/>
    <property type="project" value="UniProtKB-KW"/>
</dbReference>
<evidence type="ECO:0000256" key="4">
    <source>
        <dbReference type="ARBA" id="ARBA00022722"/>
    </source>
</evidence>
<evidence type="ECO:0000256" key="13">
    <source>
        <dbReference type="SAM" id="MobiDB-lite"/>
    </source>
</evidence>
<protein>
    <submittedName>
        <fullName evidence="16">Transposon Ty3-G Gag-Pol polyprotein</fullName>
    </submittedName>
</protein>
<keyword evidence="1" id="KW-0645">Protease</keyword>
<feature type="compositionally biased region" description="Basic and acidic residues" evidence="13">
    <location>
        <begin position="76"/>
        <end position="99"/>
    </location>
</feature>
<keyword evidence="17" id="KW-1185">Reference proteome</keyword>
<evidence type="ECO:0000313" key="16">
    <source>
        <dbReference type="EMBL" id="KYP49119.1"/>
    </source>
</evidence>
<dbReference type="InterPro" id="IPR050951">
    <property type="entry name" value="Retrovirus_Pol_polyprotein"/>
</dbReference>
<keyword evidence="12" id="KW-0479">Metal-binding</keyword>
<dbReference type="PANTHER" id="PTHR37984">
    <property type="entry name" value="PROTEIN CBG26694"/>
    <property type="match status" value="1"/>
</dbReference>
<feature type="domain" description="CCHC-type" evidence="14">
    <location>
        <begin position="60"/>
        <end position="75"/>
    </location>
</feature>
<dbReference type="Pfam" id="PF08284">
    <property type="entry name" value="RVP_2"/>
    <property type="match status" value="1"/>
</dbReference>
<dbReference type="InterPro" id="IPR036875">
    <property type="entry name" value="Znf_CCHC_sf"/>
</dbReference>
<dbReference type="InterPro" id="IPR000477">
    <property type="entry name" value="RT_dom"/>
</dbReference>
<evidence type="ECO:0000313" key="17">
    <source>
        <dbReference type="Proteomes" id="UP000075243"/>
    </source>
</evidence>
<keyword evidence="8" id="KW-0694">RNA-binding</keyword>
<dbReference type="InterPro" id="IPR001969">
    <property type="entry name" value="Aspartic_peptidase_AS"/>
</dbReference>
<dbReference type="Gene3D" id="3.10.10.10">
    <property type="entry name" value="HIV Type 1 Reverse Transcriptase, subunit A, domain 1"/>
    <property type="match status" value="1"/>
</dbReference>
<dbReference type="Pfam" id="PF00078">
    <property type="entry name" value="RVT_1"/>
    <property type="match status" value="1"/>
</dbReference>
<dbReference type="Gene3D" id="3.30.70.270">
    <property type="match status" value="2"/>
</dbReference>
<dbReference type="PROSITE" id="PS50878">
    <property type="entry name" value="RT_POL"/>
    <property type="match status" value="1"/>
</dbReference>
<dbReference type="Pfam" id="PF17919">
    <property type="entry name" value="RT_RNaseH_2"/>
    <property type="match status" value="1"/>
</dbReference>
<evidence type="ECO:0000256" key="10">
    <source>
        <dbReference type="ARBA" id="ARBA00023125"/>
    </source>
</evidence>
<dbReference type="Proteomes" id="UP000075243">
    <property type="component" value="Unassembled WGS sequence"/>
</dbReference>
<keyword evidence="12" id="KW-0863">Zinc-finger</keyword>
<dbReference type="SUPFAM" id="SSF57756">
    <property type="entry name" value="Retrovirus zinc finger-like domains"/>
    <property type="match status" value="1"/>
</dbReference>
<proteinExistence type="predicted"/>
<dbReference type="InterPro" id="IPR043128">
    <property type="entry name" value="Rev_trsase/Diguanyl_cyclase"/>
</dbReference>
<dbReference type="FunFam" id="3.10.20.370:FF:000001">
    <property type="entry name" value="Retrovirus-related Pol polyprotein from transposon 17.6-like protein"/>
    <property type="match status" value="1"/>
</dbReference>
<keyword evidence="2" id="KW-0808">Transferase</keyword>
<keyword evidence="3" id="KW-0548">Nucleotidyltransferase</keyword>
<feature type="domain" description="Reverse transcriptase" evidence="15">
    <location>
        <begin position="217"/>
        <end position="405"/>
    </location>
</feature>
<dbReference type="GO" id="GO:0006508">
    <property type="term" value="P:proteolysis"/>
    <property type="evidence" value="ECO:0007669"/>
    <property type="project" value="UniProtKB-KW"/>
</dbReference>
<keyword evidence="9" id="KW-0229">DNA integration</keyword>
<keyword evidence="10" id="KW-0238">DNA-binding</keyword>
<keyword evidence="4" id="KW-0378">Hydrolase</keyword>
<dbReference type="PROSITE" id="PS50158">
    <property type="entry name" value="ZF_CCHC"/>
    <property type="match status" value="1"/>
</dbReference>
<dbReference type="Gene3D" id="2.40.70.10">
    <property type="entry name" value="Acid Proteases"/>
    <property type="match status" value="1"/>
</dbReference>
<dbReference type="AlphaFoldDB" id="A0A151S2V5"/>
<reference evidence="16" key="1">
    <citation type="journal article" date="2012" name="Nat. Biotechnol.">
        <title>Draft genome sequence of pigeonpea (Cajanus cajan), an orphan legume crop of resource-poor farmers.</title>
        <authorList>
            <person name="Varshney R.K."/>
            <person name="Chen W."/>
            <person name="Li Y."/>
            <person name="Bharti A.K."/>
            <person name="Saxena R.K."/>
            <person name="Schlueter J.A."/>
            <person name="Donoghue M.T."/>
            <person name="Azam S."/>
            <person name="Fan G."/>
            <person name="Whaley A.M."/>
            <person name="Farmer A.D."/>
            <person name="Sheridan J."/>
            <person name="Iwata A."/>
            <person name="Tuteja R."/>
            <person name="Penmetsa R.V."/>
            <person name="Wu W."/>
            <person name="Upadhyaya H.D."/>
            <person name="Yang S.P."/>
            <person name="Shah T."/>
            <person name="Saxena K.B."/>
            <person name="Michael T."/>
            <person name="McCombie W.R."/>
            <person name="Yang B."/>
            <person name="Zhang G."/>
            <person name="Yang H."/>
            <person name="Wang J."/>
            <person name="Spillane C."/>
            <person name="Cook D.R."/>
            <person name="May G.D."/>
            <person name="Xu X."/>
            <person name="Jackson S.A."/>
        </authorList>
    </citation>
    <scope>NUCLEOTIDE SEQUENCE [LARGE SCALE GENOMIC DNA]</scope>
</reference>
<evidence type="ECO:0000256" key="2">
    <source>
        <dbReference type="ARBA" id="ARBA00022679"/>
    </source>
</evidence>
<dbReference type="Gramene" id="C.cajan_28294.t">
    <property type="protein sequence ID" value="C.cajan_28294.t"/>
    <property type="gene ID" value="C.cajan_28294"/>
</dbReference>
<evidence type="ECO:0000256" key="9">
    <source>
        <dbReference type="ARBA" id="ARBA00022908"/>
    </source>
</evidence>
<dbReference type="EMBL" id="KQ483483">
    <property type="protein sequence ID" value="KYP49119.1"/>
    <property type="molecule type" value="Genomic_DNA"/>
</dbReference>
<name>A0A151S2V5_CAJCA</name>
<evidence type="ECO:0000256" key="12">
    <source>
        <dbReference type="PROSITE-ProRule" id="PRU00047"/>
    </source>
</evidence>
<dbReference type="CDD" id="cd01647">
    <property type="entry name" value="RT_LTR"/>
    <property type="match status" value="1"/>
</dbReference>
<keyword evidence="11" id="KW-0511">Multifunctional enzyme</keyword>
<gene>
    <name evidence="16" type="ORF">KK1_029152</name>
</gene>
<accession>A0A151S2V5</accession>
<evidence type="ECO:0000256" key="7">
    <source>
        <dbReference type="ARBA" id="ARBA00022842"/>
    </source>
</evidence>
<feature type="region of interest" description="Disordered" evidence="13">
    <location>
        <begin position="23"/>
        <end position="54"/>
    </location>
</feature>
<dbReference type="GO" id="GO:0003677">
    <property type="term" value="F:DNA binding"/>
    <property type="evidence" value="ECO:0007669"/>
    <property type="project" value="UniProtKB-KW"/>
</dbReference>
<dbReference type="PROSITE" id="PS00141">
    <property type="entry name" value="ASP_PROTEASE"/>
    <property type="match status" value="1"/>
</dbReference>